<keyword evidence="2" id="KW-0238">DNA-binding</keyword>
<accession>A0A1M7YYD7</accession>
<dbReference type="GO" id="GO:0043565">
    <property type="term" value="F:sequence-specific DNA binding"/>
    <property type="evidence" value="ECO:0007669"/>
    <property type="project" value="InterPro"/>
</dbReference>
<dbReference type="PANTHER" id="PTHR43280:SF27">
    <property type="entry name" value="TRANSCRIPTIONAL REGULATOR MTLR"/>
    <property type="match status" value="1"/>
</dbReference>
<proteinExistence type="predicted"/>
<dbReference type="Proteomes" id="UP000184600">
    <property type="component" value="Unassembled WGS sequence"/>
</dbReference>
<dbReference type="InterPro" id="IPR009057">
    <property type="entry name" value="Homeodomain-like_sf"/>
</dbReference>
<gene>
    <name evidence="5" type="primary">btr_3</name>
    <name evidence="5" type="ORF">VQ7734_03430</name>
</gene>
<dbReference type="PANTHER" id="PTHR43280">
    <property type="entry name" value="ARAC-FAMILY TRANSCRIPTIONAL REGULATOR"/>
    <property type="match status" value="1"/>
</dbReference>
<evidence type="ECO:0000256" key="2">
    <source>
        <dbReference type="ARBA" id="ARBA00023125"/>
    </source>
</evidence>
<keyword evidence="1" id="KW-0805">Transcription regulation</keyword>
<dbReference type="InterPro" id="IPR018060">
    <property type="entry name" value="HTH_AraC"/>
</dbReference>
<dbReference type="SUPFAM" id="SSF46689">
    <property type="entry name" value="Homeodomain-like"/>
    <property type="match status" value="2"/>
</dbReference>
<dbReference type="Pfam" id="PF12833">
    <property type="entry name" value="HTH_18"/>
    <property type="match status" value="1"/>
</dbReference>
<dbReference type="PROSITE" id="PS01124">
    <property type="entry name" value="HTH_ARAC_FAMILY_2"/>
    <property type="match status" value="1"/>
</dbReference>
<name>A0A1M7YYD7_9VIBR</name>
<keyword evidence="3" id="KW-0804">Transcription</keyword>
<dbReference type="SMART" id="SM00342">
    <property type="entry name" value="HTH_ARAC"/>
    <property type="match status" value="1"/>
</dbReference>
<keyword evidence="6" id="KW-1185">Reference proteome</keyword>
<evidence type="ECO:0000256" key="3">
    <source>
        <dbReference type="ARBA" id="ARBA00023163"/>
    </source>
</evidence>
<dbReference type="EMBL" id="FRFG01000044">
    <property type="protein sequence ID" value="SHO57660.1"/>
    <property type="molecule type" value="Genomic_DNA"/>
</dbReference>
<evidence type="ECO:0000259" key="4">
    <source>
        <dbReference type="PROSITE" id="PS01124"/>
    </source>
</evidence>
<dbReference type="GO" id="GO:0003700">
    <property type="term" value="F:DNA-binding transcription factor activity"/>
    <property type="evidence" value="ECO:0007669"/>
    <property type="project" value="InterPro"/>
</dbReference>
<dbReference type="InterPro" id="IPR018062">
    <property type="entry name" value="HTH_AraC-typ_CS"/>
</dbReference>
<dbReference type="AlphaFoldDB" id="A0A1M7YYD7"/>
<protein>
    <submittedName>
        <fullName evidence="5">HTH-type transcriptional activator Btr</fullName>
    </submittedName>
</protein>
<feature type="domain" description="HTH araC/xylS-type" evidence="4">
    <location>
        <begin position="134"/>
        <end position="232"/>
    </location>
</feature>
<reference evidence="6" key="1">
    <citation type="submission" date="2016-12" db="EMBL/GenBank/DDBJ databases">
        <authorList>
            <person name="Rodrigo-Torres L."/>
            <person name="Arahal R.D."/>
            <person name="Lucena T."/>
        </authorList>
    </citation>
    <scope>NUCLEOTIDE SEQUENCE [LARGE SCALE GENOMIC DNA]</scope>
</reference>
<sequence>MEVFPCSLFLIPPNVSHDLKGLDVNSKDIVNSKDMMPERYSLWIEKEWMSNMLIHCREMRKLSNIFGHDIGIFFSQHTASEVKNVIRQIDYKTSSLEQLSVLLRVFSLMIQDKAQVILSSPERVHFESEKDRVEALSLYLDRNYSKDISLTDLAKHIYCSERTVNRIFKKHFGETFSQRLKKIRLSHAAGMLETSGLKVSYICQMTGYKNLSNFNRQFRAYKGLTPIEYRAKFSG</sequence>
<dbReference type="Gene3D" id="1.10.10.60">
    <property type="entry name" value="Homeodomain-like"/>
    <property type="match status" value="2"/>
</dbReference>
<evidence type="ECO:0000313" key="5">
    <source>
        <dbReference type="EMBL" id="SHO57660.1"/>
    </source>
</evidence>
<organism evidence="5 6">
    <name type="scientific">Vibrio quintilis</name>
    <dbReference type="NCBI Taxonomy" id="1117707"/>
    <lineage>
        <taxon>Bacteria</taxon>
        <taxon>Pseudomonadati</taxon>
        <taxon>Pseudomonadota</taxon>
        <taxon>Gammaproteobacteria</taxon>
        <taxon>Vibrionales</taxon>
        <taxon>Vibrionaceae</taxon>
        <taxon>Vibrio</taxon>
    </lineage>
</organism>
<dbReference type="STRING" id="1117707.VQ7734_03430"/>
<dbReference type="PROSITE" id="PS00041">
    <property type="entry name" value="HTH_ARAC_FAMILY_1"/>
    <property type="match status" value="1"/>
</dbReference>
<evidence type="ECO:0000256" key="1">
    <source>
        <dbReference type="ARBA" id="ARBA00023015"/>
    </source>
</evidence>
<evidence type="ECO:0000313" key="6">
    <source>
        <dbReference type="Proteomes" id="UP000184600"/>
    </source>
</evidence>